<protein>
    <submittedName>
        <fullName evidence="3">Uncharacterized protein</fullName>
    </submittedName>
</protein>
<feature type="compositionally biased region" description="Basic and acidic residues" evidence="1">
    <location>
        <begin position="94"/>
        <end position="108"/>
    </location>
</feature>
<dbReference type="EMBL" id="FRDM01000004">
    <property type="protein sequence ID" value="SHN65237.1"/>
    <property type="molecule type" value="Genomic_DNA"/>
</dbReference>
<evidence type="ECO:0000256" key="2">
    <source>
        <dbReference type="SAM" id="Phobius"/>
    </source>
</evidence>
<evidence type="ECO:0000313" key="4">
    <source>
        <dbReference type="Proteomes" id="UP000184428"/>
    </source>
</evidence>
<reference evidence="3 4" key="1">
    <citation type="submission" date="2016-12" db="EMBL/GenBank/DDBJ databases">
        <authorList>
            <person name="Song W.-J."/>
            <person name="Kurnit D.M."/>
        </authorList>
    </citation>
    <scope>NUCLEOTIDE SEQUENCE [LARGE SCALE GENOMIC DNA]</scope>
    <source>
        <strain evidence="3 4">DSM 43162</strain>
    </source>
</reference>
<dbReference type="AlphaFoldDB" id="A0A1M7T3I0"/>
<keyword evidence="2" id="KW-0472">Membrane</keyword>
<gene>
    <name evidence="3" type="ORF">SAMN05660350_01315</name>
</gene>
<feature type="region of interest" description="Disordered" evidence="1">
    <location>
        <begin position="50"/>
        <end position="108"/>
    </location>
</feature>
<evidence type="ECO:0000313" key="3">
    <source>
        <dbReference type="EMBL" id="SHN65237.1"/>
    </source>
</evidence>
<evidence type="ECO:0000256" key="1">
    <source>
        <dbReference type="SAM" id="MobiDB-lite"/>
    </source>
</evidence>
<dbReference type="OrthoDB" id="4775389at2"/>
<accession>A0A1M7T3I0</accession>
<dbReference type="Proteomes" id="UP000184428">
    <property type="component" value="Unassembled WGS sequence"/>
</dbReference>
<keyword evidence="2" id="KW-0812">Transmembrane</keyword>
<feature type="transmembrane region" description="Helical" evidence="2">
    <location>
        <begin position="20"/>
        <end position="39"/>
    </location>
</feature>
<proteinExistence type="predicted"/>
<dbReference type="RefSeq" id="WP_072915237.1">
    <property type="nucleotide sequence ID" value="NZ_FRDM01000004.1"/>
</dbReference>
<sequence length="108" mass="11553">MTGFVLLAADQQLPEDVGKAGPIGALLTVLLFLAILLLVRSMTTHLKRVPRSFDAGDDGPQVIVPDTPAELVDPRPEPGQELLDTLRRAPRAIEAPRRDDDRPGPAGG</sequence>
<keyword evidence="2" id="KW-1133">Transmembrane helix</keyword>
<organism evidence="3 4">
    <name type="scientific">Geodermatophilus obscurus</name>
    <dbReference type="NCBI Taxonomy" id="1861"/>
    <lineage>
        <taxon>Bacteria</taxon>
        <taxon>Bacillati</taxon>
        <taxon>Actinomycetota</taxon>
        <taxon>Actinomycetes</taxon>
        <taxon>Geodermatophilales</taxon>
        <taxon>Geodermatophilaceae</taxon>
        <taxon>Geodermatophilus</taxon>
    </lineage>
</organism>
<name>A0A1M7T3I0_9ACTN</name>